<sequence length="528" mass="59086">MKNRTMQRRLLSLLLVAMLIITAGCQSVNGFDLNKAMQNNYAVQSSQGTQTVTMELIPNASAQPAEEEKQLLDLFSKVKLNLTEINQQDRTHVSVKGELEYNKGKIPFQMVMSDQDYTFLVDGAKKPIVVHNSVGAMEKAQETMSKEMQEQFKQLYKKSVDFVPGFMSYITGNLPNPKNIAVSDATETIHNEGLYLKRVHAEIRGNEVSDLIKSFLKNLLADEKGMKDILSQIYDMVLPLAQQAMKEDSSGSSAMNDMIAPYLNNKTLAVEFAFTFLKTNLQKAVDNYDQSLNEALNGYQGEELKKLLSEKQYVKYDMYVDNDLMPRKTSMEVSLTQLGSEYSAIDGLKITMTSELWNINKPVTVNAIDTSSGQLELTSLDKPGKILAALNPDSQLYRLLKNDLKITKKEITMFMDEESYYDGDFVKPYNRNGNVMVPARFVVEQLDADVAWDPATQQVTITDSITGTVIKLNIGSKQALVNGAITPMEVEAELENGTTFVPIRVIAEGMGAKVAWDQELQMVTITRD</sequence>
<protein>
    <recommendedName>
        <fullName evidence="1">Copper amine oxidase-like N-terminal domain-containing protein</fullName>
    </recommendedName>
</protein>
<dbReference type="InterPro" id="IPR036582">
    <property type="entry name" value="Mao_N_sf"/>
</dbReference>
<proteinExistence type="predicted"/>
<evidence type="ECO:0000313" key="2">
    <source>
        <dbReference type="EMBL" id="UQZ86215.1"/>
    </source>
</evidence>
<dbReference type="Gene3D" id="3.30.457.10">
    <property type="entry name" value="Copper amine oxidase-like, N-terminal domain"/>
    <property type="match status" value="1"/>
</dbReference>
<dbReference type="RefSeq" id="WP_249861773.1">
    <property type="nucleotide sequence ID" value="NZ_CP027059.1"/>
</dbReference>
<reference evidence="2" key="2">
    <citation type="journal article" date="2021" name="J Anim Sci Technol">
        <title>Complete genome sequence of Paenibacillus konkukensis sp. nov. SK3146 as a potential probiotic strain.</title>
        <authorList>
            <person name="Jung H.I."/>
            <person name="Park S."/>
            <person name="Niu K.M."/>
            <person name="Lee S.W."/>
            <person name="Kothari D."/>
            <person name="Yi K.J."/>
            <person name="Kim S.K."/>
        </authorList>
    </citation>
    <scope>NUCLEOTIDE SEQUENCE</scope>
    <source>
        <strain evidence="2">SK3146</strain>
    </source>
</reference>
<accession>A0ABY4RWM8</accession>
<keyword evidence="3" id="KW-1185">Reference proteome</keyword>
<dbReference type="Proteomes" id="UP001057134">
    <property type="component" value="Chromosome"/>
</dbReference>
<reference evidence="2" key="1">
    <citation type="submission" date="2018-02" db="EMBL/GenBank/DDBJ databases">
        <authorList>
            <person name="Kim S.-K."/>
            <person name="Jung H.-I."/>
            <person name="Lee S.-W."/>
        </authorList>
    </citation>
    <scope>NUCLEOTIDE SEQUENCE</scope>
    <source>
        <strain evidence="2">SK3146</strain>
    </source>
</reference>
<organism evidence="2 3">
    <name type="scientific">Paenibacillus konkukensis</name>
    <dbReference type="NCBI Taxonomy" id="2020716"/>
    <lineage>
        <taxon>Bacteria</taxon>
        <taxon>Bacillati</taxon>
        <taxon>Bacillota</taxon>
        <taxon>Bacilli</taxon>
        <taxon>Bacillales</taxon>
        <taxon>Paenibacillaceae</taxon>
        <taxon>Paenibacillus</taxon>
    </lineage>
</organism>
<dbReference type="EMBL" id="CP027059">
    <property type="protein sequence ID" value="UQZ86215.1"/>
    <property type="molecule type" value="Genomic_DNA"/>
</dbReference>
<evidence type="ECO:0000313" key="3">
    <source>
        <dbReference type="Proteomes" id="UP001057134"/>
    </source>
</evidence>
<dbReference type="InterPro" id="IPR012854">
    <property type="entry name" value="Cu_amine_oxidase-like_N"/>
</dbReference>
<dbReference type="SUPFAM" id="SSF55383">
    <property type="entry name" value="Copper amine oxidase, domain N"/>
    <property type="match status" value="1"/>
</dbReference>
<feature type="domain" description="Copper amine oxidase-like N-terminal" evidence="1">
    <location>
        <begin position="426"/>
        <end position="525"/>
    </location>
</feature>
<dbReference type="PROSITE" id="PS51257">
    <property type="entry name" value="PROKAR_LIPOPROTEIN"/>
    <property type="match status" value="1"/>
</dbReference>
<gene>
    <name evidence="2" type="ORF">SK3146_05508</name>
</gene>
<evidence type="ECO:0000259" key="1">
    <source>
        <dbReference type="Pfam" id="PF07833"/>
    </source>
</evidence>
<name>A0ABY4RWM8_9BACL</name>
<dbReference type="Pfam" id="PF07833">
    <property type="entry name" value="Cu_amine_oxidN1"/>
    <property type="match status" value="1"/>
</dbReference>